<dbReference type="SMART" id="SM00270">
    <property type="entry name" value="ChtBD1"/>
    <property type="match status" value="2"/>
</dbReference>
<feature type="region of interest" description="Disordered" evidence="3">
    <location>
        <begin position="247"/>
        <end position="287"/>
    </location>
</feature>
<evidence type="ECO:0000259" key="4">
    <source>
        <dbReference type="SMART" id="SM00270"/>
    </source>
</evidence>
<dbReference type="InterPro" id="IPR001002">
    <property type="entry name" value="Chitin-bd_1"/>
</dbReference>
<dbReference type="Gene3D" id="3.30.20.10">
    <property type="entry name" value="Endochitinase, domain 2"/>
    <property type="match status" value="1"/>
</dbReference>
<sequence length="544" mass="55629">MMKVVAFAFLPGIDALSGSLRGHVSLISPSGCSSCGSCLWSTGTCHETTESYCNAWTTNTWCGGGSVTEPVLTSTPIPTLAPTSASTTSLAPTSAPTMATTAPTPAPTSTSSCSGEPCVDASHCRSKWGSCGASAAYCNEESTWKAAGCSGESTPTSSSSASTSPQSSTTVAPTTTTAAPTPAPTSTASPAPTPSPTTATAAPTPAPTSTSSCSGEPCDDALHCRSEFGWCGLSASHCNAQSTWRAAGCSGEGSTTAPPASTSSSSVSTSAQSSPTPGPSPGAGGNGIGAWFTQADFDAFFPNINNAACTGANFFTYAALVQAASAFPSFANSGDVAEDKLELAAFLGQTSHETTGGWATAPGGPQAWGYCFKEERGCETGSCTGYCAAGNPCQGQGFDCTCAAGQTYQGRGPVQLSWNYNYGAFSEYMFGDASVLINDPSQVATNATLAYQAGLWFWMTPQSPKPSCHDAMTGLWQPTAADRSVGRVPGYGMTTNIINGGLECNMATNSKVIDRVEYFRRYASLLNVAVDQATLYCDQMQSYR</sequence>
<dbReference type="CDD" id="cd00325">
    <property type="entry name" value="chitinase_GH19"/>
    <property type="match status" value="1"/>
</dbReference>
<dbReference type="Proteomes" id="UP001189429">
    <property type="component" value="Unassembled WGS sequence"/>
</dbReference>
<accession>A0ABN9QGL5</accession>
<keyword evidence="2" id="KW-1015">Disulfide bond</keyword>
<comment type="caution">
    <text evidence="5">The sequence shown here is derived from an EMBL/GenBank/DDBJ whole genome shotgun (WGS) entry which is preliminary data.</text>
</comment>
<dbReference type="SUPFAM" id="SSF53955">
    <property type="entry name" value="Lysozyme-like"/>
    <property type="match status" value="1"/>
</dbReference>
<dbReference type="InterPro" id="IPR023346">
    <property type="entry name" value="Lysozyme-like_dom_sf"/>
</dbReference>
<feature type="compositionally biased region" description="Low complexity" evidence="3">
    <location>
        <begin position="254"/>
        <end position="275"/>
    </location>
</feature>
<evidence type="ECO:0000313" key="5">
    <source>
        <dbReference type="EMBL" id="CAK0805134.1"/>
    </source>
</evidence>
<feature type="domain" description="Chitin-binding type-1" evidence="4">
    <location>
        <begin position="112"/>
        <end position="152"/>
    </location>
</feature>
<evidence type="ECO:0000256" key="3">
    <source>
        <dbReference type="SAM" id="MobiDB-lite"/>
    </source>
</evidence>
<gene>
    <name evidence="5" type="ORF">PCOR1329_LOCUS11747</name>
</gene>
<feature type="compositionally biased region" description="Low complexity" evidence="3">
    <location>
        <begin position="153"/>
        <end position="212"/>
    </location>
</feature>
<keyword evidence="6" id="KW-1185">Reference proteome</keyword>
<protein>
    <recommendedName>
        <fullName evidence="4">Chitin-binding type-1 domain-containing protein</fullName>
    </recommendedName>
</protein>
<dbReference type="PANTHER" id="PTHR22595">
    <property type="entry name" value="CHITINASE-RELATED"/>
    <property type="match status" value="1"/>
</dbReference>
<reference evidence="5" key="1">
    <citation type="submission" date="2023-10" db="EMBL/GenBank/DDBJ databases">
        <authorList>
            <person name="Chen Y."/>
            <person name="Shah S."/>
            <person name="Dougan E. K."/>
            <person name="Thang M."/>
            <person name="Chan C."/>
        </authorList>
    </citation>
    <scope>NUCLEOTIDE SEQUENCE [LARGE SCALE GENOMIC DNA]</scope>
</reference>
<dbReference type="InterPro" id="IPR000726">
    <property type="entry name" value="Glyco_hydro_19_cat"/>
</dbReference>
<dbReference type="EMBL" id="CAUYUJ010003392">
    <property type="protein sequence ID" value="CAK0805134.1"/>
    <property type="molecule type" value="Genomic_DNA"/>
</dbReference>
<name>A0ABN9QGL5_9DINO</name>
<evidence type="ECO:0000256" key="1">
    <source>
        <dbReference type="ARBA" id="ARBA00022821"/>
    </source>
</evidence>
<feature type="region of interest" description="Disordered" evidence="3">
    <location>
        <begin position="149"/>
        <end position="212"/>
    </location>
</feature>
<dbReference type="Pfam" id="PF00182">
    <property type="entry name" value="Glyco_hydro_19"/>
    <property type="match status" value="1"/>
</dbReference>
<evidence type="ECO:0000256" key="2">
    <source>
        <dbReference type="ARBA" id="ARBA00023157"/>
    </source>
</evidence>
<dbReference type="Gene3D" id="1.10.530.10">
    <property type="match status" value="1"/>
</dbReference>
<dbReference type="PRINTS" id="PR01217">
    <property type="entry name" value="PRICHEXTENSN"/>
</dbReference>
<feature type="region of interest" description="Disordered" evidence="3">
    <location>
        <begin position="77"/>
        <end position="114"/>
    </location>
</feature>
<evidence type="ECO:0000313" key="6">
    <source>
        <dbReference type="Proteomes" id="UP001189429"/>
    </source>
</evidence>
<feature type="compositionally biased region" description="Low complexity" evidence="3">
    <location>
        <begin position="77"/>
        <end position="112"/>
    </location>
</feature>
<keyword evidence="1" id="KW-0611">Plant defense</keyword>
<dbReference type="PANTHER" id="PTHR22595:SF79">
    <property type="entry name" value="CHITINASE 12"/>
    <property type="match status" value="1"/>
</dbReference>
<feature type="domain" description="Chitin-binding type-1" evidence="4">
    <location>
        <begin position="212"/>
        <end position="252"/>
    </location>
</feature>
<proteinExistence type="predicted"/>
<organism evidence="5 6">
    <name type="scientific">Prorocentrum cordatum</name>
    <dbReference type="NCBI Taxonomy" id="2364126"/>
    <lineage>
        <taxon>Eukaryota</taxon>
        <taxon>Sar</taxon>
        <taxon>Alveolata</taxon>
        <taxon>Dinophyceae</taxon>
        <taxon>Prorocentrales</taxon>
        <taxon>Prorocentraceae</taxon>
        <taxon>Prorocentrum</taxon>
    </lineage>
</organism>